<dbReference type="OrthoDB" id="488893at2"/>
<accession>A0A2G4F364</accession>
<proteinExistence type="predicted"/>
<dbReference type="Proteomes" id="UP000226442">
    <property type="component" value="Unassembled WGS sequence"/>
</dbReference>
<comment type="caution">
    <text evidence="1">The sequence shown here is derived from an EMBL/GenBank/DDBJ whole genome shotgun (WGS) entry which is preliminary data.</text>
</comment>
<name>A0A2G4F364_9CYAN</name>
<sequence length="90" mass="10497">MIVLPKLENLRDTLPIEGAVRIELVEGIPIFRASTTVKNRIEELLEKQQNFPLNPEEEQELNLYEEIDDYLSFVNRTVRNLFLGQIQPTT</sequence>
<keyword evidence="2" id="KW-1185">Reference proteome</keyword>
<gene>
    <name evidence="1" type="ORF">CP500_008405</name>
</gene>
<protein>
    <submittedName>
        <fullName evidence="1">Uncharacterized protein</fullName>
    </submittedName>
</protein>
<dbReference type="AlphaFoldDB" id="A0A2G4F364"/>
<evidence type="ECO:0000313" key="1">
    <source>
        <dbReference type="EMBL" id="PHX55907.1"/>
    </source>
</evidence>
<reference evidence="1" key="1">
    <citation type="submission" date="2017-10" db="EMBL/GenBank/DDBJ databases">
        <title>Draft genome sequence of the planktic cyanobacteria Tychonema bourrellyi isolated from alpine lentic freshwater.</title>
        <authorList>
            <person name="Tett A."/>
            <person name="Armanini F."/>
            <person name="Asnicar F."/>
            <person name="Boscaini A."/>
            <person name="Pasolli E."/>
            <person name="Zolfo M."/>
            <person name="Donati C."/>
            <person name="Salmaso N."/>
            <person name="Segata N."/>
        </authorList>
    </citation>
    <scope>NUCLEOTIDE SEQUENCE</scope>
    <source>
        <strain evidence="1">FEM_GT703</strain>
    </source>
</reference>
<evidence type="ECO:0000313" key="2">
    <source>
        <dbReference type="Proteomes" id="UP000226442"/>
    </source>
</evidence>
<dbReference type="RefSeq" id="WP_096831102.1">
    <property type="nucleotide sequence ID" value="NZ_NXIB02000037.1"/>
</dbReference>
<organism evidence="1 2">
    <name type="scientific">Tychonema bourrellyi FEM_GT703</name>
    <dbReference type="NCBI Taxonomy" id="2040638"/>
    <lineage>
        <taxon>Bacteria</taxon>
        <taxon>Bacillati</taxon>
        <taxon>Cyanobacteriota</taxon>
        <taxon>Cyanophyceae</taxon>
        <taxon>Oscillatoriophycideae</taxon>
        <taxon>Oscillatoriales</taxon>
        <taxon>Microcoleaceae</taxon>
        <taxon>Tychonema</taxon>
    </lineage>
</organism>
<dbReference type="EMBL" id="NXIB02000037">
    <property type="protein sequence ID" value="PHX55907.1"/>
    <property type="molecule type" value="Genomic_DNA"/>
</dbReference>